<feature type="non-terminal residue" evidence="2">
    <location>
        <position position="224"/>
    </location>
</feature>
<comment type="caution">
    <text evidence="2">The sequence shown here is derived from an EMBL/GenBank/DDBJ whole genome shotgun (WGS) entry which is preliminary data.</text>
</comment>
<accession>A0A813LXE9</accession>
<gene>
    <name evidence="2" type="ORF">PGLA2088_LOCUS50547</name>
</gene>
<sequence length="224" mass="25306">MMISPRTYAVLTCNGLAVSGEGILGRLEGELRKRAEEEWRRTGDTDPAKNWVAAERDTICPADGGGSQGQSMWQELQELRRRDAEQREELELLRKQRQDATEAPSVSVMTEKVKSLQQELADTDQLVIQRNQHCRNVELAMAQLSENFKAQAGELAAQKPLMFELQRGLDEAEHRCSEKDVALQELTHLCSKQKDSLNELSVMVEGSRGLQDSISYCGQWQSRM</sequence>
<dbReference type="Proteomes" id="UP000626109">
    <property type="component" value="Unassembled WGS sequence"/>
</dbReference>
<evidence type="ECO:0000313" key="2">
    <source>
        <dbReference type="EMBL" id="CAE8741568.1"/>
    </source>
</evidence>
<reference evidence="2" key="1">
    <citation type="submission" date="2021-02" db="EMBL/GenBank/DDBJ databases">
        <authorList>
            <person name="Dougan E. K."/>
            <person name="Rhodes N."/>
            <person name="Thang M."/>
            <person name="Chan C."/>
        </authorList>
    </citation>
    <scope>NUCLEOTIDE SEQUENCE</scope>
</reference>
<dbReference type="EMBL" id="CAJNNW010037403">
    <property type="protein sequence ID" value="CAE8741568.1"/>
    <property type="molecule type" value="Genomic_DNA"/>
</dbReference>
<protein>
    <submittedName>
        <fullName evidence="2">Uncharacterized protein</fullName>
    </submittedName>
</protein>
<evidence type="ECO:0000313" key="3">
    <source>
        <dbReference type="Proteomes" id="UP000626109"/>
    </source>
</evidence>
<dbReference type="AlphaFoldDB" id="A0A813LXE9"/>
<feature type="coiled-coil region" evidence="1">
    <location>
        <begin position="76"/>
        <end position="103"/>
    </location>
</feature>
<keyword evidence="1" id="KW-0175">Coiled coil</keyword>
<organism evidence="2 3">
    <name type="scientific">Polarella glacialis</name>
    <name type="common">Dinoflagellate</name>
    <dbReference type="NCBI Taxonomy" id="89957"/>
    <lineage>
        <taxon>Eukaryota</taxon>
        <taxon>Sar</taxon>
        <taxon>Alveolata</taxon>
        <taxon>Dinophyceae</taxon>
        <taxon>Suessiales</taxon>
        <taxon>Suessiaceae</taxon>
        <taxon>Polarella</taxon>
    </lineage>
</organism>
<evidence type="ECO:0000256" key="1">
    <source>
        <dbReference type="SAM" id="Coils"/>
    </source>
</evidence>
<proteinExistence type="predicted"/>
<name>A0A813LXE9_POLGL</name>